<dbReference type="GO" id="GO:0005634">
    <property type="term" value="C:nucleus"/>
    <property type="evidence" value="ECO:0007669"/>
    <property type="project" value="TreeGrafter"/>
</dbReference>
<dbReference type="Pfam" id="PF03690">
    <property type="entry name" value="MYG1_exonuc"/>
    <property type="match status" value="1"/>
</dbReference>
<dbReference type="AlphaFoldDB" id="A0A1B6DLN8"/>
<dbReference type="InterPro" id="IPR003226">
    <property type="entry name" value="MYG1_exonuclease"/>
</dbReference>
<reference evidence="2" key="1">
    <citation type="submission" date="2015-12" db="EMBL/GenBank/DDBJ databases">
        <title>De novo transcriptome assembly of four potential Pierce s Disease insect vectors from Arizona vineyards.</title>
        <authorList>
            <person name="Tassone E.E."/>
        </authorList>
    </citation>
    <scope>NUCLEOTIDE SEQUENCE</scope>
</reference>
<dbReference type="PANTHER" id="PTHR11215:SF1">
    <property type="entry name" value="MYG1 EXONUCLEASE"/>
    <property type="match status" value="1"/>
</dbReference>
<dbReference type="GO" id="GO:0005737">
    <property type="term" value="C:cytoplasm"/>
    <property type="evidence" value="ECO:0007669"/>
    <property type="project" value="TreeGrafter"/>
</dbReference>
<sequence length="366" mass="42234">MVSNCVLRLGRSLFQVKNNSKQLSAYKMSGEQQTKRIRTNDHKISTIGTHNGVFHCDEILGVYMLQLLYPNAEVVRSRNQDILQKCDIVIDVGGVYNHDKRLYDHHQREFSESMSTLLPDKPFTMKLSSAGLVYCHYGYEILRVMIGNSVTDDMVNNVFDYVYEHFIQEIDGIDNGIPMFDGEPKYSILTHLSSRVSRLNKTWNSVDYDENVSFNEALKLVSSEFEYRVHYAVDVWWPARALVKKSIENRFTIHESGEIIELVLGHCPWKDHFFYLEKSMNVEKPIKYVIFSDSSNNWRVQAVSVNPKSFVCRKFLLEQWRGLRDEKLSQVCGVADCMFVHANGFIGGNKTREGVLQMAIKSLEGE</sequence>
<protein>
    <submittedName>
        <fullName evidence="2">Uncharacterized protein</fullName>
    </submittedName>
</protein>
<name>A0A1B6DLN8_9HEMI</name>
<dbReference type="PANTHER" id="PTHR11215">
    <property type="entry name" value="METAL DEPENDENT HYDROLASE - RELATED"/>
    <property type="match status" value="1"/>
</dbReference>
<organism evidence="2">
    <name type="scientific">Clastoptera arizonana</name>
    <name type="common">Arizona spittle bug</name>
    <dbReference type="NCBI Taxonomy" id="38151"/>
    <lineage>
        <taxon>Eukaryota</taxon>
        <taxon>Metazoa</taxon>
        <taxon>Ecdysozoa</taxon>
        <taxon>Arthropoda</taxon>
        <taxon>Hexapoda</taxon>
        <taxon>Insecta</taxon>
        <taxon>Pterygota</taxon>
        <taxon>Neoptera</taxon>
        <taxon>Paraneoptera</taxon>
        <taxon>Hemiptera</taxon>
        <taxon>Auchenorrhyncha</taxon>
        <taxon>Cercopoidea</taxon>
        <taxon>Clastopteridae</taxon>
        <taxon>Clastoptera</taxon>
    </lineage>
</organism>
<evidence type="ECO:0000256" key="1">
    <source>
        <dbReference type="ARBA" id="ARBA00010105"/>
    </source>
</evidence>
<evidence type="ECO:0000313" key="2">
    <source>
        <dbReference type="EMBL" id="JAS26577.1"/>
    </source>
</evidence>
<accession>A0A1B6DLN8</accession>
<dbReference type="EMBL" id="GEDC01010721">
    <property type="protein sequence ID" value="JAS26577.1"/>
    <property type="molecule type" value="Transcribed_RNA"/>
</dbReference>
<gene>
    <name evidence="2" type="ORF">g.7358</name>
</gene>
<proteinExistence type="inferred from homology"/>
<comment type="similarity">
    <text evidence="1">Belongs to the MYG1 family.</text>
</comment>